<dbReference type="Gene3D" id="2.40.160.10">
    <property type="entry name" value="Porin"/>
    <property type="match status" value="1"/>
</dbReference>
<feature type="signal peptide" evidence="1">
    <location>
        <begin position="1"/>
        <end position="27"/>
    </location>
</feature>
<dbReference type="EMBL" id="JBHTLN010000001">
    <property type="protein sequence ID" value="MFD1120902.1"/>
    <property type="molecule type" value="Genomic_DNA"/>
</dbReference>
<dbReference type="InterPro" id="IPR010870">
    <property type="entry name" value="Porin_O/P"/>
</dbReference>
<dbReference type="RefSeq" id="WP_379028846.1">
    <property type="nucleotide sequence ID" value="NZ_JBHTLN010000001.1"/>
</dbReference>
<dbReference type="SUPFAM" id="SSF56935">
    <property type="entry name" value="Porins"/>
    <property type="match status" value="1"/>
</dbReference>
<name>A0ABW3P9V6_9PROT</name>
<proteinExistence type="predicted"/>
<evidence type="ECO:0000313" key="2">
    <source>
        <dbReference type="EMBL" id="MFD1120902.1"/>
    </source>
</evidence>
<protein>
    <submittedName>
        <fullName evidence="2">Porin</fullName>
    </submittedName>
</protein>
<sequence>MNSKLRHIVLSALAGSMLVGLSLPAMADSTVDLVQALVSKGVLTEEEGALLSKGRSNEVEVQKKKESKSWTSRVNLRGYVQVRNTTMLGGDDGINLWSDRSVGDDKSLGDADKNFLIRRARLIIFGDYGDHLSYYIQPDFASTAGTGNNNFAQLRDAYGDVYIDKTRVHRVRVGQSKVPYGFENLQSSSNRLALDRNDALNSAVRDERDLGAFYYYTPTDIQALFEDINKQGLKHSGNYGMFALGLYNGQGANRPEQNDNYHVVSRFTYPWKAESGQIYEAGIQAYRGEYLSSTAAYSRRNAAGALASATPTLGTGTPLSGRNGIEDERVGISFIMYPQPFGIQAEWNWGNTPGLDITKNVIEKKSLNGGYVQAMYKIDNFQFLSTNGTLIPFVKWQYFDGYNKAETNSPENHVNDWELGVEWQLAPEVEIAMVYHRMNRTNLVTGNRVASAANTANNLQPREDYENFKAEALRVQLQYNF</sequence>
<organism evidence="2 3">
    <name type="scientific">Methylophilus flavus</name>
    <dbReference type="NCBI Taxonomy" id="640084"/>
    <lineage>
        <taxon>Bacteria</taxon>
        <taxon>Pseudomonadati</taxon>
        <taxon>Pseudomonadota</taxon>
        <taxon>Betaproteobacteria</taxon>
        <taxon>Nitrosomonadales</taxon>
        <taxon>Methylophilaceae</taxon>
        <taxon>Methylophilus</taxon>
    </lineage>
</organism>
<reference evidence="3" key="1">
    <citation type="journal article" date="2019" name="Int. J. Syst. Evol. Microbiol.">
        <title>The Global Catalogue of Microorganisms (GCM) 10K type strain sequencing project: providing services to taxonomists for standard genome sequencing and annotation.</title>
        <authorList>
            <consortium name="The Broad Institute Genomics Platform"/>
            <consortium name="The Broad Institute Genome Sequencing Center for Infectious Disease"/>
            <person name="Wu L."/>
            <person name="Ma J."/>
        </authorList>
    </citation>
    <scope>NUCLEOTIDE SEQUENCE [LARGE SCALE GENOMIC DNA]</scope>
    <source>
        <strain evidence="3">CCUG 58411</strain>
    </source>
</reference>
<keyword evidence="1" id="KW-0732">Signal</keyword>
<dbReference type="Pfam" id="PF07396">
    <property type="entry name" value="Porin_O_P"/>
    <property type="match status" value="1"/>
</dbReference>
<dbReference type="InterPro" id="IPR023614">
    <property type="entry name" value="Porin_dom_sf"/>
</dbReference>
<evidence type="ECO:0000313" key="3">
    <source>
        <dbReference type="Proteomes" id="UP001597206"/>
    </source>
</evidence>
<accession>A0ABW3P9V6</accession>
<feature type="chain" id="PRO_5047501889" evidence="1">
    <location>
        <begin position="28"/>
        <end position="481"/>
    </location>
</feature>
<dbReference type="Proteomes" id="UP001597206">
    <property type="component" value="Unassembled WGS sequence"/>
</dbReference>
<evidence type="ECO:0000256" key="1">
    <source>
        <dbReference type="SAM" id="SignalP"/>
    </source>
</evidence>
<gene>
    <name evidence="2" type="ORF">ACFQ2T_00155</name>
</gene>
<comment type="caution">
    <text evidence="2">The sequence shown here is derived from an EMBL/GenBank/DDBJ whole genome shotgun (WGS) entry which is preliminary data.</text>
</comment>
<keyword evidence="3" id="KW-1185">Reference proteome</keyword>